<evidence type="ECO:0000313" key="3">
    <source>
        <dbReference type="Proteomes" id="UP000034832"/>
    </source>
</evidence>
<dbReference type="InterPro" id="IPR001054">
    <property type="entry name" value="A/G_cyclase"/>
</dbReference>
<dbReference type="RefSeq" id="WP_046827360.1">
    <property type="nucleotide sequence ID" value="NZ_LBIA02000001.1"/>
</dbReference>
<reference evidence="2" key="1">
    <citation type="submission" date="2019-04" db="EMBL/GenBank/DDBJ databases">
        <title>Whole genome sequencing of cave bacteria.</title>
        <authorList>
            <person name="Gan H.M."/>
            <person name="Barton H."/>
            <person name="Savka M.A."/>
        </authorList>
    </citation>
    <scope>NUCLEOTIDE SEQUENCE [LARGE SCALE GENOMIC DNA]</scope>
    <source>
        <strain evidence="2">LC387</strain>
    </source>
</reference>
<dbReference type="EMBL" id="LBIA02000001">
    <property type="protein sequence ID" value="TKT72128.1"/>
    <property type="molecule type" value="Genomic_DNA"/>
</dbReference>
<dbReference type="GO" id="GO:0006171">
    <property type="term" value="P:cAMP biosynthetic process"/>
    <property type="evidence" value="ECO:0007669"/>
    <property type="project" value="TreeGrafter"/>
</dbReference>
<dbReference type="Pfam" id="PF00211">
    <property type="entry name" value="Guanylate_cyc"/>
    <property type="match status" value="1"/>
</dbReference>
<comment type="caution">
    <text evidence="2">The sequence shown here is derived from an EMBL/GenBank/DDBJ whole genome shotgun (WGS) entry which is preliminary data.</text>
</comment>
<dbReference type="OrthoDB" id="9768004at2"/>
<feature type="domain" description="Guanylate cyclase" evidence="1">
    <location>
        <begin position="12"/>
        <end position="127"/>
    </location>
</feature>
<accession>A0A4U6BSY1</accession>
<dbReference type="Gene3D" id="3.40.50.1820">
    <property type="entry name" value="alpha/beta hydrolase"/>
    <property type="match status" value="1"/>
</dbReference>
<dbReference type="CDD" id="cd07302">
    <property type="entry name" value="CHD"/>
    <property type="match status" value="1"/>
</dbReference>
<dbReference type="PROSITE" id="PS50125">
    <property type="entry name" value="GUANYLATE_CYCLASE_2"/>
    <property type="match status" value="1"/>
</dbReference>
<protein>
    <submittedName>
        <fullName evidence="2">Alpha/beta fold hydrolase</fullName>
    </submittedName>
</protein>
<dbReference type="Gene3D" id="3.30.70.1230">
    <property type="entry name" value="Nucleotide cyclase"/>
    <property type="match status" value="1"/>
</dbReference>
<proteinExistence type="predicted"/>
<dbReference type="SUPFAM" id="SSF55073">
    <property type="entry name" value="Nucleotide cyclase"/>
    <property type="match status" value="1"/>
</dbReference>
<gene>
    <name evidence="2" type="ORF">YH63_012265</name>
</gene>
<dbReference type="SUPFAM" id="SSF53474">
    <property type="entry name" value="alpha/beta-Hydrolases"/>
    <property type="match status" value="1"/>
</dbReference>
<evidence type="ECO:0000259" key="1">
    <source>
        <dbReference type="PROSITE" id="PS50125"/>
    </source>
</evidence>
<dbReference type="Pfam" id="PF00561">
    <property type="entry name" value="Abhydrolase_1"/>
    <property type="match status" value="1"/>
</dbReference>
<dbReference type="GO" id="GO:0016787">
    <property type="term" value="F:hydrolase activity"/>
    <property type="evidence" value="ECO:0007669"/>
    <property type="project" value="UniProtKB-KW"/>
</dbReference>
<dbReference type="InterPro" id="IPR029787">
    <property type="entry name" value="Nucleotide_cyclase"/>
</dbReference>
<dbReference type="InterPro" id="IPR050697">
    <property type="entry name" value="Adenylyl/Guanylyl_Cyclase_3/4"/>
</dbReference>
<sequence>MTRKHVDRRLTAILAADVAGYSRLMGADEEGTHAQLKAHRHDLIDRRIRKHRGRIINTAGDGLLSEFASAVEAVRCSVEIQREMITRNTSVPAESRLEFRIGINVGDVIDDGSEIYGDGVNVAARLESIAPRGGICISRQVLDQIEGKIKLQFREMGRQNLKNIARPIEVYAVNLDGTASKASRILTDANLKQEIRYCRADDGVRLAFAKVGDGPPLLRTAHWLGHLEYDWELPIFRHFLLELASTFSLVRFDARGNGLSDWDVGNLSLDTWVSDMECVANAAGLERFPILALSQGCAVAIAFALQHPERVSHLILYGGFAAGAYKSPDVTPAALEQFDAMKTLMKLGWGANEPTFRQLFTASMMPEATKEQIDAFNEAQRISASAECAVRYLDTVANFDVRHLLPQIKVPTLVMHVRNDRRVPIASSRELAAGIPGARFVTLPGKNHILLAQDPGAPIFLDEIRRFLGKA</sequence>
<dbReference type="PANTHER" id="PTHR43081:SF19">
    <property type="entry name" value="PH-SENSITIVE ADENYLATE CYCLASE RV1264"/>
    <property type="match status" value="1"/>
</dbReference>
<dbReference type="GO" id="GO:0004016">
    <property type="term" value="F:adenylate cyclase activity"/>
    <property type="evidence" value="ECO:0007669"/>
    <property type="project" value="UniProtKB-ARBA"/>
</dbReference>
<keyword evidence="2" id="KW-0378">Hydrolase</keyword>
<dbReference type="Proteomes" id="UP000034832">
    <property type="component" value="Unassembled WGS sequence"/>
</dbReference>
<evidence type="ECO:0000313" key="2">
    <source>
        <dbReference type="EMBL" id="TKT72128.1"/>
    </source>
</evidence>
<dbReference type="InterPro" id="IPR000073">
    <property type="entry name" value="AB_hydrolase_1"/>
</dbReference>
<dbReference type="STRING" id="211460.YH63_06735"/>
<name>A0A4U6BSY1_9BRAD</name>
<dbReference type="InterPro" id="IPR029058">
    <property type="entry name" value="AB_hydrolase_fold"/>
</dbReference>
<dbReference type="PRINTS" id="PR00111">
    <property type="entry name" value="ABHYDROLASE"/>
</dbReference>
<organism evidence="2 3">
    <name type="scientific">Afipia massiliensis</name>
    <dbReference type="NCBI Taxonomy" id="211460"/>
    <lineage>
        <taxon>Bacteria</taxon>
        <taxon>Pseudomonadati</taxon>
        <taxon>Pseudomonadota</taxon>
        <taxon>Alphaproteobacteria</taxon>
        <taxon>Hyphomicrobiales</taxon>
        <taxon>Nitrobacteraceae</taxon>
        <taxon>Afipia</taxon>
    </lineage>
</organism>
<dbReference type="AlphaFoldDB" id="A0A4U6BSY1"/>
<keyword evidence="3" id="KW-1185">Reference proteome</keyword>
<dbReference type="PANTHER" id="PTHR43081">
    <property type="entry name" value="ADENYLATE CYCLASE, TERMINAL-DIFFERENTIATION SPECIFIC-RELATED"/>
    <property type="match status" value="1"/>
</dbReference>
<dbReference type="GO" id="GO:0035556">
    <property type="term" value="P:intracellular signal transduction"/>
    <property type="evidence" value="ECO:0007669"/>
    <property type="project" value="InterPro"/>
</dbReference>